<gene>
    <name evidence="3" type="ORF">ACERK3_13270</name>
</gene>
<accession>A0ABV4U6Q0</accession>
<evidence type="ECO:0000313" key="3">
    <source>
        <dbReference type="EMBL" id="MFA9479255.1"/>
    </source>
</evidence>
<evidence type="ECO:0000313" key="4">
    <source>
        <dbReference type="Proteomes" id="UP001575105"/>
    </source>
</evidence>
<dbReference type="PANTHER" id="PTHR43000">
    <property type="entry name" value="DTDP-D-GLUCOSE 4,6-DEHYDRATASE-RELATED"/>
    <property type="match status" value="1"/>
</dbReference>
<dbReference type="Pfam" id="PF01370">
    <property type="entry name" value="Epimerase"/>
    <property type="match status" value="1"/>
</dbReference>
<evidence type="ECO:0000259" key="2">
    <source>
        <dbReference type="Pfam" id="PF01370"/>
    </source>
</evidence>
<dbReference type="EMBL" id="JBGUBD010000007">
    <property type="protein sequence ID" value="MFA9479255.1"/>
    <property type="molecule type" value="Genomic_DNA"/>
</dbReference>
<name>A0ABV4U6Q0_9BACT</name>
<dbReference type="SUPFAM" id="SSF51735">
    <property type="entry name" value="NAD(P)-binding Rossmann-fold domains"/>
    <property type="match status" value="1"/>
</dbReference>
<protein>
    <submittedName>
        <fullName evidence="3">NAD-dependent epimerase/dehydratase family protein</fullName>
    </submittedName>
</protein>
<sequence>MLITGGAGFIGANLAHRLLSEGRAVIVFDNLARPGVVRNVEWLRREHGAHVQFEMGDVRNPRAVNGAVGRAGAVFHFAAQVAVTTSLDDPRHDFEVNARGTLNVLEAMRACDEPPPMLYTSTNKVYGSLEGIELREEGSRYWPIDAAVARHGVGEQRLSFQSPYGCSKGSADQYVLDYARSFGLPCIVFRMSCIYGPHQCGTEDQGWVAHFVRSVITGEPITLFGDGRQVRDLLFVDDLVDAMTIAVGGAATLRGRAFNIGGGVEHTVSLLELTQLLRQLHGRSPTVRHGEWRGGDQRYYVSDIRRFAAATGWRPRVSVREGVERVHAWTMREGATEGLGVVGRTVA</sequence>
<dbReference type="InterPro" id="IPR001509">
    <property type="entry name" value="Epimerase_deHydtase"/>
</dbReference>
<dbReference type="Gene3D" id="3.40.50.720">
    <property type="entry name" value="NAD(P)-binding Rossmann-like Domain"/>
    <property type="match status" value="1"/>
</dbReference>
<dbReference type="Proteomes" id="UP001575105">
    <property type="component" value="Unassembled WGS sequence"/>
</dbReference>
<evidence type="ECO:0000256" key="1">
    <source>
        <dbReference type="ARBA" id="ARBA00007637"/>
    </source>
</evidence>
<dbReference type="InterPro" id="IPR036291">
    <property type="entry name" value="NAD(P)-bd_dom_sf"/>
</dbReference>
<comment type="caution">
    <text evidence="3">The sequence shown here is derived from an EMBL/GenBank/DDBJ whole genome shotgun (WGS) entry which is preliminary data.</text>
</comment>
<dbReference type="RefSeq" id="WP_425346177.1">
    <property type="nucleotide sequence ID" value="NZ_JBGUBD010000007.1"/>
</dbReference>
<organism evidence="3 4">
    <name type="scientific">Natronomicrosphaera hydrolytica</name>
    <dbReference type="NCBI Taxonomy" id="3242702"/>
    <lineage>
        <taxon>Bacteria</taxon>
        <taxon>Pseudomonadati</taxon>
        <taxon>Planctomycetota</taxon>
        <taxon>Phycisphaerae</taxon>
        <taxon>Phycisphaerales</taxon>
        <taxon>Phycisphaeraceae</taxon>
        <taxon>Natronomicrosphaera</taxon>
    </lineage>
</organism>
<keyword evidence="4" id="KW-1185">Reference proteome</keyword>
<comment type="similarity">
    <text evidence="1">Belongs to the NAD(P)-dependent epimerase/dehydratase family.</text>
</comment>
<reference evidence="3 4" key="1">
    <citation type="submission" date="2024-08" db="EMBL/GenBank/DDBJ databases">
        <title>Whole-genome sequencing of halo(alkali)philic microorganisms from hypersaline lakes.</title>
        <authorList>
            <person name="Sorokin D.Y."/>
            <person name="Merkel A.Y."/>
            <person name="Messina E."/>
            <person name="Yakimov M."/>
        </authorList>
    </citation>
    <scope>NUCLEOTIDE SEQUENCE [LARGE SCALE GENOMIC DNA]</scope>
    <source>
        <strain evidence="3 4">AB-hyl4</strain>
    </source>
</reference>
<feature type="domain" description="NAD-dependent epimerase/dehydratase" evidence="2">
    <location>
        <begin position="1"/>
        <end position="261"/>
    </location>
</feature>
<proteinExistence type="inferred from homology"/>